<keyword evidence="2" id="KW-1185">Reference proteome</keyword>
<sequence>MSKPDAQKLVRFKSRVVVPIDATSTFGMKIKIEKVGGNRKEATVSCLRQLCFDEKKMRFSREVVFYRLKIRSKSVNVVEVIEEKAEAGVKTFWVDTKGTLQPGEIYGSFPRRGF</sequence>
<protein>
    <submittedName>
        <fullName evidence="1">Uncharacterized protein</fullName>
    </submittedName>
</protein>
<organism evidence="1 2">
    <name type="scientific">Portunus trituberculatus</name>
    <name type="common">Swimming crab</name>
    <name type="synonym">Neptunus trituberculatus</name>
    <dbReference type="NCBI Taxonomy" id="210409"/>
    <lineage>
        <taxon>Eukaryota</taxon>
        <taxon>Metazoa</taxon>
        <taxon>Ecdysozoa</taxon>
        <taxon>Arthropoda</taxon>
        <taxon>Crustacea</taxon>
        <taxon>Multicrustacea</taxon>
        <taxon>Malacostraca</taxon>
        <taxon>Eumalacostraca</taxon>
        <taxon>Eucarida</taxon>
        <taxon>Decapoda</taxon>
        <taxon>Pleocyemata</taxon>
        <taxon>Brachyura</taxon>
        <taxon>Eubrachyura</taxon>
        <taxon>Portunoidea</taxon>
        <taxon>Portunidae</taxon>
        <taxon>Portuninae</taxon>
        <taxon>Portunus</taxon>
    </lineage>
</organism>
<dbReference type="Proteomes" id="UP000324222">
    <property type="component" value="Unassembled WGS sequence"/>
</dbReference>
<name>A0A5B7GPN9_PORTR</name>
<evidence type="ECO:0000313" key="1">
    <source>
        <dbReference type="EMBL" id="MPC59177.1"/>
    </source>
</evidence>
<evidence type="ECO:0000313" key="2">
    <source>
        <dbReference type="Proteomes" id="UP000324222"/>
    </source>
</evidence>
<dbReference type="EMBL" id="VSRR010016332">
    <property type="protein sequence ID" value="MPC59177.1"/>
    <property type="molecule type" value="Genomic_DNA"/>
</dbReference>
<dbReference type="AlphaFoldDB" id="A0A5B7GPN9"/>
<gene>
    <name evidence="1" type="ORF">E2C01_053193</name>
</gene>
<accession>A0A5B7GPN9</accession>
<comment type="caution">
    <text evidence="1">The sequence shown here is derived from an EMBL/GenBank/DDBJ whole genome shotgun (WGS) entry which is preliminary data.</text>
</comment>
<reference evidence="1 2" key="1">
    <citation type="submission" date="2019-05" db="EMBL/GenBank/DDBJ databases">
        <title>Another draft genome of Portunus trituberculatus and its Hox gene families provides insights of decapod evolution.</title>
        <authorList>
            <person name="Jeong J.-H."/>
            <person name="Song I."/>
            <person name="Kim S."/>
            <person name="Choi T."/>
            <person name="Kim D."/>
            <person name="Ryu S."/>
            <person name="Kim W."/>
        </authorList>
    </citation>
    <scope>NUCLEOTIDE SEQUENCE [LARGE SCALE GENOMIC DNA]</scope>
    <source>
        <tissue evidence="1">Muscle</tissue>
    </source>
</reference>
<proteinExistence type="predicted"/>